<dbReference type="EC" id="3.1.13.1" evidence="2"/>
<dbReference type="SUPFAM" id="SSF50249">
    <property type="entry name" value="Nucleic acid-binding proteins"/>
    <property type="match status" value="1"/>
</dbReference>
<name>A0A846QRM2_9BACT</name>
<sequence length="682" mass="76546">MSSPIVRYPAPGCIVEFMQANRPLLAWVLEEQSGRYRLLTINSRETKLPAARLLPWSGPAYDAAQTREAIMDKLRQHHERRDALMTEVDPAAIWDFAQGELDHASTEWFAGLVWDTPDIDQIAAMGRMLLDHKSHFKFSPPDFEIYPEETVQKRLAEEAARKERELVVAEGQSFFHALWDARTKGTKAPKQPDADMAARLRDVLFAAMADTSGSSELTIWNAVRKGLPEDPFLPLFLAQTWGIVPEHFNQLLLQEGYDWGDGWSAAYDAEIDALGEALAAQAREPEDVPFVSIDSATTRDIDDAFHVRRLADGTLRLQIALACPSLTWEFDSPLDRAVRDRASSLYLPEGTSHMLPERYGLGMYSLAAGEPRPALVVDCLLSPEGRLVRATPRHAWVRLAENTTYETVETALEAGTADENITLAAELGERLRDLRIADGAVIVDRPDPDIALEGEGAATKVTISQRPETPRAQLLVSEFMILANSALGNWAREKGIPLLYRTQDITLPGDAAGVWSTPEDSYRVVRLMAPTYLELVPKRHATLAVTAYSPITSPLRRYPDLLNMAQVLSYLLDGEPCLDADRITRMMPLINARNEAAARIQRYRPRYWKLVYFSQHKHDYFSAVAVDDGPLVSVALPEQQLYLRAPQKMFGEKIYPGQRFAVRLNKINPLLNEIRIVEALEE</sequence>
<dbReference type="PANTHER" id="PTHR23355">
    <property type="entry name" value="RIBONUCLEASE"/>
    <property type="match status" value="1"/>
</dbReference>
<organism evidence="2 3">
    <name type="scientific">Desulfobaculum xiamenense</name>
    <dbReference type="NCBI Taxonomy" id="995050"/>
    <lineage>
        <taxon>Bacteria</taxon>
        <taxon>Pseudomonadati</taxon>
        <taxon>Thermodesulfobacteriota</taxon>
        <taxon>Desulfovibrionia</taxon>
        <taxon>Desulfovibrionales</taxon>
        <taxon>Desulfovibrionaceae</taxon>
        <taxon>Desulfobaculum</taxon>
    </lineage>
</organism>
<dbReference type="Pfam" id="PF00773">
    <property type="entry name" value="RNB"/>
    <property type="match status" value="2"/>
</dbReference>
<dbReference type="RefSeq" id="WP_167942254.1">
    <property type="nucleotide sequence ID" value="NZ_JAATJA010000004.1"/>
</dbReference>
<comment type="caution">
    <text evidence="2">The sequence shown here is derived from an EMBL/GenBank/DDBJ whole genome shotgun (WGS) entry which is preliminary data.</text>
</comment>
<evidence type="ECO:0000313" key="2">
    <source>
        <dbReference type="EMBL" id="NJB69162.1"/>
    </source>
</evidence>
<keyword evidence="2" id="KW-0378">Hydrolase</keyword>
<dbReference type="InterPro" id="IPR012340">
    <property type="entry name" value="NA-bd_OB-fold"/>
</dbReference>
<dbReference type="Proteomes" id="UP000580856">
    <property type="component" value="Unassembled WGS sequence"/>
</dbReference>
<protein>
    <submittedName>
        <fullName evidence="2">Exoribonuclease-2</fullName>
        <ecNumber evidence="2">3.1.13.1</ecNumber>
    </submittedName>
</protein>
<feature type="domain" description="RNB" evidence="1">
    <location>
        <begin position="283"/>
        <end position="573"/>
    </location>
</feature>
<reference evidence="2 3" key="1">
    <citation type="submission" date="2020-03" db="EMBL/GenBank/DDBJ databases">
        <title>Genomic Encyclopedia of Type Strains, Phase IV (KMG-IV): sequencing the most valuable type-strain genomes for metagenomic binning, comparative biology and taxonomic classification.</title>
        <authorList>
            <person name="Goeker M."/>
        </authorList>
    </citation>
    <scope>NUCLEOTIDE SEQUENCE [LARGE SCALE GENOMIC DNA]</scope>
    <source>
        <strain evidence="2 3">DSM 24233</strain>
    </source>
</reference>
<dbReference type="EMBL" id="JAATJA010000004">
    <property type="protein sequence ID" value="NJB69162.1"/>
    <property type="molecule type" value="Genomic_DNA"/>
</dbReference>
<keyword evidence="3" id="KW-1185">Reference proteome</keyword>
<dbReference type="GO" id="GO:0008859">
    <property type="term" value="F:exoribonuclease II activity"/>
    <property type="evidence" value="ECO:0007669"/>
    <property type="project" value="UniProtKB-EC"/>
</dbReference>
<evidence type="ECO:0000313" key="3">
    <source>
        <dbReference type="Proteomes" id="UP000580856"/>
    </source>
</evidence>
<dbReference type="SMART" id="SM00955">
    <property type="entry name" value="RNB"/>
    <property type="match status" value="1"/>
</dbReference>
<dbReference type="PANTHER" id="PTHR23355:SF42">
    <property type="entry name" value="RIBONUCLEASE II, CHLOROPLASTIC_MITOCHONDRIAL"/>
    <property type="match status" value="1"/>
</dbReference>
<dbReference type="GO" id="GO:0000932">
    <property type="term" value="C:P-body"/>
    <property type="evidence" value="ECO:0007669"/>
    <property type="project" value="TreeGrafter"/>
</dbReference>
<dbReference type="GO" id="GO:0003723">
    <property type="term" value="F:RNA binding"/>
    <property type="evidence" value="ECO:0007669"/>
    <property type="project" value="InterPro"/>
</dbReference>
<dbReference type="AlphaFoldDB" id="A0A846QRM2"/>
<evidence type="ECO:0000259" key="1">
    <source>
        <dbReference type="SMART" id="SM00955"/>
    </source>
</evidence>
<dbReference type="InterPro" id="IPR050180">
    <property type="entry name" value="RNR_Ribonuclease"/>
</dbReference>
<gene>
    <name evidence="2" type="ORF">GGQ74_002859</name>
</gene>
<proteinExistence type="predicted"/>
<accession>A0A846QRM2</accession>
<dbReference type="GO" id="GO:0006402">
    <property type="term" value="P:mRNA catabolic process"/>
    <property type="evidence" value="ECO:0007669"/>
    <property type="project" value="TreeGrafter"/>
</dbReference>
<dbReference type="InterPro" id="IPR001900">
    <property type="entry name" value="RNase_II/R"/>
</dbReference>